<proteinExistence type="predicted"/>
<dbReference type="Proteomes" id="UP001319827">
    <property type="component" value="Chromosome"/>
</dbReference>
<reference evidence="1 2" key="1">
    <citation type="journal article" date="2016" name="C (Basel)">
        <title>Selective Growth of and Electricity Production by Marine Exoelectrogenic Bacteria in Self-Aggregated Hydrogel of Microbially Reduced Graphene Oxide.</title>
        <authorList>
            <person name="Yoshida N."/>
            <person name="Goto Y."/>
            <person name="Miyata Y."/>
        </authorList>
    </citation>
    <scope>NUCLEOTIDE SEQUENCE [LARGE SCALE GENOMIC DNA]</scope>
    <source>
        <strain evidence="1 2">NIT-T3</strain>
    </source>
</reference>
<protein>
    <submittedName>
        <fullName evidence="1">Uncharacterized protein</fullName>
    </submittedName>
</protein>
<keyword evidence="2" id="KW-1185">Reference proteome</keyword>
<dbReference type="RefSeq" id="WP_221251420.1">
    <property type="nucleotide sequence ID" value="NZ_AP024355.1"/>
</dbReference>
<gene>
    <name evidence="1" type="ORF">DESUT3_10560</name>
</gene>
<organism evidence="1 2">
    <name type="scientific">Desulfuromonas versatilis</name>
    <dbReference type="NCBI Taxonomy" id="2802975"/>
    <lineage>
        <taxon>Bacteria</taxon>
        <taxon>Pseudomonadati</taxon>
        <taxon>Thermodesulfobacteriota</taxon>
        <taxon>Desulfuromonadia</taxon>
        <taxon>Desulfuromonadales</taxon>
        <taxon>Desulfuromonadaceae</taxon>
        <taxon>Desulfuromonas</taxon>
    </lineage>
</organism>
<reference evidence="1 2" key="2">
    <citation type="journal article" date="2021" name="Int. J. Syst. Evol. Microbiol.">
        <title>Isolation and Polyphasic Characterization of Desulfuromonas versatilis sp. Nov., an Electrogenic Bacteria Capable of Versatile Metabolism Isolated from a Graphene Oxide-Reducing Enrichment Culture.</title>
        <authorList>
            <person name="Xie L."/>
            <person name="Yoshida N."/>
            <person name="Ishii S."/>
            <person name="Meng L."/>
        </authorList>
    </citation>
    <scope>NUCLEOTIDE SEQUENCE [LARGE SCALE GENOMIC DNA]</scope>
    <source>
        <strain evidence="1 2">NIT-T3</strain>
    </source>
</reference>
<accession>A0ABN6DVD0</accession>
<sequence length="74" mass="8140">MAELYECSRCGVVSEAVEQVCQPHPLREKREYCGTAPERGTLCENIKAQLPYVCAKCGRPAEQAELVCDPLVLG</sequence>
<dbReference type="EMBL" id="AP024355">
    <property type="protein sequence ID" value="BCR03987.1"/>
    <property type="molecule type" value="Genomic_DNA"/>
</dbReference>
<evidence type="ECO:0000313" key="2">
    <source>
        <dbReference type="Proteomes" id="UP001319827"/>
    </source>
</evidence>
<name>A0ABN6DVD0_9BACT</name>
<evidence type="ECO:0000313" key="1">
    <source>
        <dbReference type="EMBL" id="BCR03987.1"/>
    </source>
</evidence>